<proteinExistence type="predicted"/>
<evidence type="ECO:0000313" key="1">
    <source>
        <dbReference type="EMBL" id="CAB4135059.1"/>
    </source>
</evidence>
<organism evidence="1">
    <name type="scientific">uncultured Caudovirales phage</name>
    <dbReference type="NCBI Taxonomy" id="2100421"/>
    <lineage>
        <taxon>Viruses</taxon>
        <taxon>Duplodnaviria</taxon>
        <taxon>Heunggongvirae</taxon>
        <taxon>Uroviricota</taxon>
        <taxon>Caudoviricetes</taxon>
        <taxon>Peduoviridae</taxon>
        <taxon>Maltschvirus</taxon>
        <taxon>Maltschvirus maltsch</taxon>
    </lineage>
</organism>
<name>A0A6J5LTN6_9CAUD</name>
<dbReference type="EMBL" id="LR796290">
    <property type="protein sequence ID" value="CAB4135059.1"/>
    <property type="molecule type" value="Genomic_DNA"/>
</dbReference>
<gene>
    <name evidence="1" type="ORF">UFOVP275_61</name>
</gene>
<reference evidence="1" key="1">
    <citation type="submission" date="2020-04" db="EMBL/GenBank/DDBJ databases">
        <authorList>
            <person name="Chiriac C."/>
            <person name="Salcher M."/>
            <person name="Ghai R."/>
            <person name="Kavagutti S V."/>
        </authorList>
    </citation>
    <scope>NUCLEOTIDE SEQUENCE</scope>
</reference>
<protein>
    <submittedName>
        <fullName evidence="1">Uncharacterized protein</fullName>
    </submittedName>
</protein>
<accession>A0A6J5LTN6</accession>
<sequence length="121" mass="13292">MNTSPSLLERCHKFIDQNGSFVDESENLLKDLEAAIAEQAKPRQEPVVLITAVAVGGRVTGQLKKGADAAKIIGKKLYARPQAREPMSEDEMDKLAEIHMGDDGVYYSDFARAIEAHHGIK</sequence>